<proteinExistence type="predicted"/>
<accession>A0A916T4B2</accession>
<keyword evidence="1" id="KW-1133">Transmembrane helix</keyword>
<dbReference type="AlphaFoldDB" id="A0A916T4B2"/>
<gene>
    <name evidence="2" type="ORF">GCM10011380_19250</name>
</gene>
<evidence type="ECO:0000313" key="3">
    <source>
        <dbReference type="Proteomes" id="UP000623067"/>
    </source>
</evidence>
<dbReference type="Pfam" id="PF02325">
    <property type="entry name" value="CCB3_YggT"/>
    <property type="match status" value="1"/>
</dbReference>
<dbReference type="EMBL" id="BMIH01000002">
    <property type="protein sequence ID" value="GGB29903.1"/>
    <property type="molecule type" value="Genomic_DNA"/>
</dbReference>
<dbReference type="GO" id="GO:0016020">
    <property type="term" value="C:membrane"/>
    <property type="evidence" value="ECO:0007669"/>
    <property type="project" value="InterPro"/>
</dbReference>
<name>A0A916T4B2_9SPHN</name>
<feature type="transmembrane region" description="Helical" evidence="1">
    <location>
        <begin position="14"/>
        <end position="34"/>
    </location>
</feature>
<dbReference type="InterPro" id="IPR003425">
    <property type="entry name" value="CCB3/YggT"/>
</dbReference>
<keyword evidence="1" id="KW-0472">Membrane</keyword>
<reference evidence="2" key="2">
    <citation type="submission" date="2020-09" db="EMBL/GenBank/DDBJ databases">
        <authorList>
            <person name="Sun Q."/>
            <person name="Zhou Y."/>
        </authorList>
    </citation>
    <scope>NUCLEOTIDE SEQUENCE</scope>
    <source>
        <strain evidence="2">CGMCC 1.15330</strain>
    </source>
</reference>
<evidence type="ECO:0008006" key="4">
    <source>
        <dbReference type="Google" id="ProtNLM"/>
    </source>
</evidence>
<keyword evidence="1" id="KW-0812">Transmembrane</keyword>
<evidence type="ECO:0000256" key="1">
    <source>
        <dbReference type="SAM" id="Phobius"/>
    </source>
</evidence>
<keyword evidence="3" id="KW-1185">Reference proteome</keyword>
<organism evidence="2 3">
    <name type="scientific">Sphingomonas metalli</name>
    <dbReference type="NCBI Taxonomy" id="1779358"/>
    <lineage>
        <taxon>Bacteria</taxon>
        <taxon>Pseudomonadati</taxon>
        <taxon>Pseudomonadota</taxon>
        <taxon>Alphaproteobacteria</taxon>
        <taxon>Sphingomonadales</taxon>
        <taxon>Sphingomonadaceae</taxon>
        <taxon>Sphingomonas</taxon>
    </lineage>
</organism>
<evidence type="ECO:0000313" key="2">
    <source>
        <dbReference type="EMBL" id="GGB29903.1"/>
    </source>
</evidence>
<sequence>MIAILQIVQLLLNIVWWIIIIQAILSWLIAFNVINTHNDFIRSVWNALQRITEPLYRPIRRILPDFGALDLSPLVVLLIVYILQNIIIPNIAASYLSTTAGY</sequence>
<dbReference type="RefSeq" id="WP_188658540.1">
    <property type="nucleotide sequence ID" value="NZ_BMIH01000002.1"/>
</dbReference>
<comment type="caution">
    <text evidence="2">The sequence shown here is derived from an EMBL/GenBank/DDBJ whole genome shotgun (WGS) entry which is preliminary data.</text>
</comment>
<reference evidence="2" key="1">
    <citation type="journal article" date="2014" name="Int. J. Syst. Evol. Microbiol.">
        <title>Complete genome sequence of Corynebacterium casei LMG S-19264T (=DSM 44701T), isolated from a smear-ripened cheese.</title>
        <authorList>
            <consortium name="US DOE Joint Genome Institute (JGI-PGF)"/>
            <person name="Walter F."/>
            <person name="Albersmeier A."/>
            <person name="Kalinowski J."/>
            <person name="Ruckert C."/>
        </authorList>
    </citation>
    <scope>NUCLEOTIDE SEQUENCE</scope>
    <source>
        <strain evidence="2">CGMCC 1.15330</strain>
    </source>
</reference>
<dbReference type="Proteomes" id="UP000623067">
    <property type="component" value="Unassembled WGS sequence"/>
</dbReference>
<feature type="transmembrane region" description="Helical" evidence="1">
    <location>
        <begin position="66"/>
        <end position="88"/>
    </location>
</feature>
<protein>
    <recommendedName>
        <fullName evidence="4">YggT family protein</fullName>
    </recommendedName>
</protein>